<protein>
    <submittedName>
        <fullName evidence="2">Uncharacterized protein</fullName>
    </submittedName>
</protein>
<gene>
    <name evidence="2" type="ORF">PVK06_036348</name>
</gene>
<keyword evidence="3" id="KW-1185">Reference proteome</keyword>
<dbReference type="InterPro" id="IPR017853">
    <property type="entry name" value="GH"/>
</dbReference>
<dbReference type="InterPro" id="IPR005199">
    <property type="entry name" value="Glyco_hydro_79"/>
</dbReference>
<dbReference type="Gene3D" id="3.20.20.80">
    <property type="entry name" value="Glycosidases"/>
    <property type="match status" value="1"/>
</dbReference>
<sequence>MDLKNKILEKAVKAFNPLRIRVEGSLQDQVVYNVRNNVENCQPFQKQDKDFLFSFSIGCLDMKIWDKLNKFFNQTQVKVTFDLNALIGRKESEIEKTLWVGDWYSHDARDLMSYTISKRYKIESYELRNNPDVVHRVQDPFFLTQIAQTFKDVSNVVDKFAPWSAAWVDESVGAYNSGSQLVPYTFAFGF</sequence>
<reference evidence="2 3" key="1">
    <citation type="submission" date="2023-03" db="EMBL/GenBank/DDBJ databases">
        <title>WGS of Gossypium arboreum.</title>
        <authorList>
            <person name="Yu D."/>
        </authorList>
    </citation>
    <scope>NUCLEOTIDE SEQUENCE [LARGE SCALE GENOMIC DNA]</scope>
    <source>
        <tissue evidence="2">Leaf</tissue>
    </source>
</reference>
<accession>A0ABR0NLQ4</accession>
<proteinExistence type="inferred from homology"/>
<dbReference type="EMBL" id="JARKNE010000010">
    <property type="protein sequence ID" value="KAK5795091.1"/>
    <property type="molecule type" value="Genomic_DNA"/>
</dbReference>
<evidence type="ECO:0000313" key="3">
    <source>
        <dbReference type="Proteomes" id="UP001358586"/>
    </source>
</evidence>
<organism evidence="2 3">
    <name type="scientific">Gossypium arboreum</name>
    <name type="common">Tree cotton</name>
    <name type="synonym">Gossypium nanking</name>
    <dbReference type="NCBI Taxonomy" id="29729"/>
    <lineage>
        <taxon>Eukaryota</taxon>
        <taxon>Viridiplantae</taxon>
        <taxon>Streptophyta</taxon>
        <taxon>Embryophyta</taxon>
        <taxon>Tracheophyta</taxon>
        <taxon>Spermatophyta</taxon>
        <taxon>Magnoliopsida</taxon>
        <taxon>eudicotyledons</taxon>
        <taxon>Gunneridae</taxon>
        <taxon>Pentapetalae</taxon>
        <taxon>rosids</taxon>
        <taxon>malvids</taxon>
        <taxon>Malvales</taxon>
        <taxon>Malvaceae</taxon>
        <taxon>Malvoideae</taxon>
        <taxon>Gossypium</taxon>
    </lineage>
</organism>
<name>A0ABR0NLQ4_GOSAR</name>
<dbReference type="Pfam" id="PF03662">
    <property type="entry name" value="Glyco_hydro_79n"/>
    <property type="match status" value="1"/>
</dbReference>
<dbReference type="PANTHER" id="PTHR14363:SF13">
    <property type="entry name" value="OS07G0598400 PROTEIN"/>
    <property type="match status" value="1"/>
</dbReference>
<evidence type="ECO:0000256" key="1">
    <source>
        <dbReference type="ARBA" id="ARBA00009800"/>
    </source>
</evidence>
<dbReference type="PANTHER" id="PTHR14363">
    <property type="entry name" value="HEPARANASE-RELATED"/>
    <property type="match status" value="1"/>
</dbReference>
<comment type="similarity">
    <text evidence="1">Belongs to the glycosyl hydrolase 79 family.</text>
</comment>
<dbReference type="SUPFAM" id="SSF51445">
    <property type="entry name" value="(Trans)glycosidases"/>
    <property type="match status" value="1"/>
</dbReference>
<evidence type="ECO:0000313" key="2">
    <source>
        <dbReference type="EMBL" id="KAK5795091.1"/>
    </source>
</evidence>
<comment type="caution">
    <text evidence="2">The sequence shown here is derived from an EMBL/GenBank/DDBJ whole genome shotgun (WGS) entry which is preliminary data.</text>
</comment>
<dbReference type="Proteomes" id="UP001358586">
    <property type="component" value="Chromosome 10"/>
</dbReference>